<organism evidence="1 2">
    <name type="scientific">Collybiopsis luxurians FD-317 M1</name>
    <dbReference type="NCBI Taxonomy" id="944289"/>
    <lineage>
        <taxon>Eukaryota</taxon>
        <taxon>Fungi</taxon>
        <taxon>Dikarya</taxon>
        <taxon>Basidiomycota</taxon>
        <taxon>Agaricomycotina</taxon>
        <taxon>Agaricomycetes</taxon>
        <taxon>Agaricomycetidae</taxon>
        <taxon>Agaricales</taxon>
        <taxon>Marasmiineae</taxon>
        <taxon>Omphalotaceae</taxon>
        <taxon>Collybiopsis</taxon>
        <taxon>Collybiopsis luxurians</taxon>
    </lineage>
</organism>
<dbReference type="InterPro" id="IPR032675">
    <property type="entry name" value="LRR_dom_sf"/>
</dbReference>
<dbReference type="HOGENOM" id="CLU_839524_0_0_1"/>
<name>A0A0D0C1D7_9AGAR</name>
<dbReference type="SUPFAM" id="SSF52047">
    <property type="entry name" value="RNI-like"/>
    <property type="match status" value="1"/>
</dbReference>
<dbReference type="Proteomes" id="UP000053593">
    <property type="component" value="Unassembled WGS sequence"/>
</dbReference>
<sequence length="331" mass="36832">MTVLGPSFVTVTSLTIGYSIPPTNALESLAGTHSLFGPSLKTVVVFFGYALPPTGYQDLANLLLRIVSLSTNVRRLELHLPTSYHPEEADVLQALLDAKHMQISSLRHLVFVSSFCHHIFDLQAFITCHLENLQRIDLFMDALQSMNLSFIQSLRSLQYFNGTADQVISVCYAHPQTLNGIHVHSFSPFTLPRATSSLHEALSQTCFLRKLCISDSRPWAGYDYKSVAEVLEACPHLTDFDCLVEAALTTSSEALLAVYSAVFQALQHLQSFTICSFYILDMADVEQVHTVAVHNALAPLNFSFRRLHIAAGRAWGPPVWTYLYKGQNNLV</sequence>
<dbReference type="AlphaFoldDB" id="A0A0D0C1D7"/>
<keyword evidence="2" id="KW-1185">Reference proteome</keyword>
<proteinExistence type="predicted"/>
<evidence type="ECO:0000313" key="1">
    <source>
        <dbReference type="EMBL" id="KIK51507.1"/>
    </source>
</evidence>
<accession>A0A0D0C1D7</accession>
<gene>
    <name evidence="1" type="ORF">GYMLUDRAFT_64795</name>
</gene>
<dbReference type="Gene3D" id="3.80.10.10">
    <property type="entry name" value="Ribonuclease Inhibitor"/>
    <property type="match status" value="1"/>
</dbReference>
<dbReference type="EMBL" id="KN834862">
    <property type="protein sequence ID" value="KIK51507.1"/>
    <property type="molecule type" value="Genomic_DNA"/>
</dbReference>
<reference evidence="1 2" key="1">
    <citation type="submission" date="2014-04" db="EMBL/GenBank/DDBJ databases">
        <title>Evolutionary Origins and Diversification of the Mycorrhizal Mutualists.</title>
        <authorList>
            <consortium name="DOE Joint Genome Institute"/>
            <consortium name="Mycorrhizal Genomics Consortium"/>
            <person name="Kohler A."/>
            <person name="Kuo A."/>
            <person name="Nagy L.G."/>
            <person name="Floudas D."/>
            <person name="Copeland A."/>
            <person name="Barry K.W."/>
            <person name="Cichocki N."/>
            <person name="Veneault-Fourrey C."/>
            <person name="LaButti K."/>
            <person name="Lindquist E.A."/>
            <person name="Lipzen A."/>
            <person name="Lundell T."/>
            <person name="Morin E."/>
            <person name="Murat C."/>
            <person name="Riley R."/>
            <person name="Ohm R."/>
            <person name="Sun H."/>
            <person name="Tunlid A."/>
            <person name="Henrissat B."/>
            <person name="Grigoriev I.V."/>
            <person name="Hibbett D.S."/>
            <person name="Martin F."/>
        </authorList>
    </citation>
    <scope>NUCLEOTIDE SEQUENCE [LARGE SCALE GENOMIC DNA]</scope>
    <source>
        <strain evidence="1 2">FD-317 M1</strain>
    </source>
</reference>
<evidence type="ECO:0000313" key="2">
    <source>
        <dbReference type="Proteomes" id="UP000053593"/>
    </source>
</evidence>
<protein>
    <submittedName>
        <fullName evidence="1">Uncharacterized protein</fullName>
    </submittedName>
</protein>